<dbReference type="PANTHER" id="PTHR30441:SF8">
    <property type="entry name" value="DUF748 DOMAIN-CONTAINING PROTEIN"/>
    <property type="match status" value="1"/>
</dbReference>
<name>X1C208_9ZZZZ</name>
<protein>
    <recommendedName>
        <fullName evidence="2">AsmA-like C-terminal domain-containing protein</fullName>
    </recommendedName>
</protein>
<dbReference type="PANTHER" id="PTHR30441">
    <property type="entry name" value="DUF748 DOMAIN-CONTAINING PROTEIN"/>
    <property type="match status" value="1"/>
</dbReference>
<dbReference type="GO" id="GO:0005886">
    <property type="term" value="C:plasma membrane"/>
    <property type="evidence" value="ECO:0007669"/>
    <property type="project" value="TreeGrafter"/>
</dbReference>
<organism evidence="1">
    <name type="scientific">marine sediment metagenome</name>
    <dbReference type="NCBI Taxonomy" id="412755"/>
    <lineage>
        <taxon>unclassified sequences</taxon>
        <taxon>metagenomes</taxon>
        <taxon>ecological metagenomes</taxon>
    </lineage>
</organism>
<evidence type="ECO:0000313" key="1">
    <source>
        <dbReference type="EMBL" id="GAH01332.1"/>
    </source>
</evidence>
<reference evidence="1" key="1">
    <citation type="journal article" date="2014" name="Front. Microbiol.">
        <title>High frequency of phylogenetically diverse reductive dehalogenase-homologous genes in deep subseafloor sedimentary metagenomes.</title>
        <authorList>
            <person name="Kawai M."/>
            <person name="Futagami T."/>
            <person name="Toyoda A."/>
            <person name="Takaki Y."/>
            <person name="Nishi S."/>
            <person name="Hori S."/>
            <person name="Arai W."/>
            <person name="Tsubouchi T."/>
            <person name="Morono Y."/>
            <person name="Uchiyama I."/>
            <person name="Ito T."/>
            <person name="Fujiyama A."/>
            <person name="Inagaki F."/>
            <person name="Takami H."/>
        </authorList>
    </citation>
    <scope>NUCLEOTIDE SEQUENCE</scope>
    <source>
        <strain evidence="1">Expedition CK06-06</strain>
    </source>
</reference>
<accession>X1C208</accession>
<sequence>LSIIAGTIFAILYGDEITKIFLKEINKHLEAKIEVGDMRFSMLKKFPAAALEFKNITVYTPPNFTKNEDSRFINDTVLIAENLFLQFSLTDLFKKNYIIKAIHIKNGTLHIEIFDNGEKNFIVWKTTSDTATSKVKLQLKDVRFINMEARYFNRLNHSDFEFFINRLNMRGELSKNSGRLEISSDLLIRDLSINKTSYLKNINAVTSFKLQAVNNNYDIIKGKISISDLDFRIAGQFLTKAEKKMNLNIIGENLDISKLVIILPEKYRRALKY</sequence>
<evidence type="ECO:0008006" key="2">
    <source>
        <dbReference type="Google" id="ProtNLM"/>
    </source>
</evidence>
<feature type="non-terminal residue" evidence="1">
    <location>
        <position position="1"/>
    </location>
</feature>
<proteinExistence type="predicted"/>
<dbReference type="EMBL" id="BART01028121">
    <property type="protein sequence ID" value="GAH01332.1"/>
    <property type="molecule type" value="Genomic_DNA"/>
</dbReference>
<dbReference type="AlphaFoldDB" id="X1C208"/>
<comment type="caution">
    <text evidence="1">The sequence shown here is derived from an EMBL/GenBank/DDBJ whole genome shotgun (WGS) entry which is preliminary data.</text>
</comment>
<feature type="non-terminal residue" evidence="1">
    <location>
        <position position="273"/>
    </location>
</feature>
<dbReference type="GO" id="GO:0090313">
    <property type="term" value="P:regulation of protein targeting to membrane"/>
    <property type="evidence" value="ECO:0007669"/>
    <property type="project" value="TreeGrafter"/>
</dbReference>
<dbReference type="InterPro" id="IPR052894">
    <property type="entry name" value="AsmA-related"/>
</dbReference>
<gene>
    <name evidence="1" type="ORF">S01H4_49664</name>
</gene>